<feature type="region of interest" description="Disordered" evidence="1">
    <location>
        <begin position="115"/>
        <end position="222"/>
    </location>
</feature>
<feature type="non-terminal residue" evidence="2">
    <location>
        <position position="1"/>
    </location>
</feature>
<evidence type="ECO:0000313" key="3">
    <source>
        <dbReference type="Proteomes" id="UP000030762"/>
    </source>
</evidence>
<dbReference type="EMBL" id="JH767141">
    <property type="protein sequence ID" value="EQC38420.1"/>
    <property type="molecule type" value="Genomic_DNA"/>
</dbReference>
<proteinExistence type="predicted"/>
<gene>
    <name evidence="2" type="ORF">SDRG_04131</name>
</gene>
<reference evidence="2 3" key="1">
    <citation type="submission" date="2012-04" db="EMBL/GenBank/DDBJ databases">
        <title>The Genome Sequence of Saprolegnia declina VS20.</title>
        <authorList>
            <consortium name="The Broad Institute Genome Sequencing Platform"/>
            <person name="Russ C."/>
            <person name="Nusbaum C."/>
            <person name="Tyler B."/>
            <person name="van West P."/>
            <person name="Dieguez-Uribeondo J."/>
            <person name="de Bruijn I."/>
            <person name="Tripathy S."/>
            <person name="Jiang R."/>
            <person name="Young S.K."/>
            <person name="Zeng Q."/>
            <person name="Gargeya S."/>
            <person name="Fitzgerald M."/>
            <person name="Haas B."/>
            <person name="Abouelleil A."/>
            <person name="Alvarado L."/>
            <person name="Arachchi H.M."/>
            <person name="Berlin A."/>
            <person name="Chapman S.B."/>
            <person name="Goldberg J."/>
            <person name="Griggs A."/>
            <person name="Gujja S."/>
            <person name="Hansen M."/>
            <person name="Howarth C."/>
            <person name="Imamovic A."/>
            <person name="Larimer J."/>
            <person name="McCowen C."/>
            <person name="Montmayeur A."/>
            <person name="Murphy C."/>
            <person name="Neiman D."/>
            <person name="Pearson M."/>
            <person name="Priest M."/>
            <person name="Roberts A."/>
            <person name="Saif S."/>
            <person name="Shea T."/>
            <person name="Sisk P."/>
            <person name="Sykes S."/>
            <person name="Wortman J."/>
            <person name="Nusbaum C."/>
            <person name="Birren B."/>
        </authorList>
    </citation>
    <scope>NUCLEOTIDE SEQUENCE [LARGE SCALE GENOMIC DNA]</scope>
    <source>
        <strain evidence="2 3">VS20</strain>
    </source>
</reference>
<dbReference type="OrthoDB" id="10450443at2759"/>
<evidence type="ECO:0000256" key="1">
    <source>
        <dbReference type="SAM" id="MobiDB-lite"/>
    </source>
</evidence>
<accession>T0QWM8</accession>
<evidence type="ECO:0000313" key="2">
    <source>
        <dbReference type="EMBL" id="EQC38420.1"/>
    </source>
</evidence>
<feature type="compositionally biased region" description="Low complexity" evidence="1">
    <location>
        <begin position="186"/>
        <end position="201"/>
    </location>
</feature>
<dbReference type="VEuPathDB" id="FungiDB:SDRG_04131"/>
<feature type="compositionally biased region" description="Polar residues" evidence="1">
    <location>
        <begin position="133"/>
        <end position="152"/>
    </location>
</feature>
<dbReference type="OMA" id="YGRKMVQ"/>
<feature type="region of interest" description="Disordered" evidence="1">
    <location>
        <begin position="45"/>
        <end position="65"/>
    </location>
</feature>
<keyword evidence="3" id="KW-1185">Reference proteome</keyword>
<dbReference type="Proteomes" id="UP000030762">
    <property type="component" value="Unassembled WGS sequence"/>
</dbReference>
<organism evidence="2 3">
    <name type="scientific">Saprolegnia diclina (strain VS20)</name>
    <dbReference type="NCBI Taxonomy" id="1156394"/>
    <lineage>
        <taxon>Eukaryota</taxon>
        <taxon>Sar</taxon>
        <taxon>Stramenopiles</taxon>
        <taxon>Oomycota</taxon>
        <taxon>Saprolegniomycetes</taxon>
        <taxon>Saprolegniales</taxon>
        <taxon>Saprolegniaceae</taxon>
        <taxon>Saprolegnia</taxon>
    </lineage>
</organism>
<feature type="compositionally biased region" description="Polar residues" evidence="1">
    <location>
        <begin position="167"/>
        <end position="178"/>
    </location>
</feature>
<name>T0QWM8_SAPDV</name>
<dbReference type="AlphaFoldDB" id="T0QWM8"/>
<dbReference type="RefSeq" id="XP_008608012.1">
    <property type="nucleotide sequence ID" value="XM_008609790.1"/>
</dbReference>
<sequence length="266" mass="29364">MVATTTTAEKKRHIRALAAAGSWSTIEATYGRKMVQRAMEYAVKKRPAKPHVDDRVPSPQTSRPTTIPTREMLIQQEMEACAALLGDFEEDEVQAFPNFQLLPMAVAPVVIPRTPPSTTEAKQPLRAIAVTKPPQSTQYPRISTSRSEQTRNVVLPRPRAVIDQKPSKLQSTPSSTNKAFHATRLARAAPSARRSDASPAPFMSQPMAPATSAHQGPGVAPSHDILRDIKYEVAHHSRTVHTVRRARWLETKLNAKLFDDIACVLT</sequence>
<dbReference type="GeneID" id="19944858"/>
<protein>
    <submittedName>
        <fullName evidence="2">Uncharacterized protein</fullName>
    </submittedName>
</protein>